<dbReference type="RefSeq" id="WP_394303357.1">
    <property type="nucleotide sequence ID" value="NZ_JBHMQT010000054.1"/>
</dbReference>
<keyword evidence="2" id="KW-1185">Reference proteome</keyword>
<accession>A0ABV6UAY1</accession>
<dbReference type="InterPro" id="IPR050267">
    <property type="entry name" value="Anti-sigma-factor_SerPK"/>
</dbReference>
<dbReference type="PANTHER" id="PTHR35526:SF3">
    <property type="entry name" value="ANTI-SIGMA-F FACTOR RSBW"/>
    <property type="match status" value="1"/>
</dbReference>
<comment type="caution">
    <text evidence="1">The sequence shown here is derived from an EMBL/GenBank/DDBJ whole genome shotgun (WGS) entry which is preliminary data.</text>
</comment>
<dbReference type="Proteomes" id="UP001589870">
    <property type="component" value="Unassembled WGS sequence"/>
</dbReference>
<evidence type="ECO:0000313" key="2">
    <source>
        <dbReference type="Proteomes" id="UP001589870"/>
    </source>
</evidence>
<reference evidence="1 2" key="1">
    <citation type="submission" date="2024-09" db="EMBL/GenBank/DDBJ databases">
        <authorList>
            <person name="Sun Q."/>
            <person name="Mori K."/>
        </authorList>
    </citation>
    <scope>NUCLEOTIDE SEQUENCE [LARGE SCALE GENOMIC DNA]</scope>
    <source>
        <strain evidence="1 2">TBRC 1851</strain>
    </source>
</reference>
<gene>
    <name evidence="1" type="ORF">ACFHYQ_23835</name>
</gene>
<dbReference type="EMBL" id="JBHMQT010000054">
    <property type="protein sequence ID" value="MFC0865328.1"/>
    <property type="molecule type" value="Genomic_DNA"/>
</dbReference>
<protein>
    <recommendedName>
        <fullName evidence="3">ATP-binding protein</fullName>
    </recommendedName>
</protein>
<dbReference type="Gene3D" id="3.30.565.10">
    <property type="entry name" value="Histidine kinase-like ATPase, C-terminal domain"/>
    <property type="match status" value="1"/>
</dbReference>
<dbReference type="InterPro" id="IPR036890">
    <property type="entry name" value="HATPase_C_sf"/>
</dbReference>
<name>A0ABV6UAY1_9ACTN</name>
<evidence type="ECO:0000313" key="1">
    <source>
        <dbReference type="EMBL" id="MFC0865328.1"/>
    </source>
</evidence>
<dbReference type="PANTHER" id="PTHR35526">
    <property type="entry name" value="ANTI-SIGMA-F FACTOR RSBW-RELATED"/>
    <property type="match status" value="1"/>
</dbReference>
<proteinExistence type="predicted"/>
<evidence type="ECO:0008006" key="3">
    <source>
        <dbReference type="Google" id="ProtNLM"/>
    </source>
</evidence>
<sequence>MTEEHSMMNCPTIDGSAAVVTAPPFKNMYTCELPHLPEGVGMVRRCAQGVLAAWGIPAAAAQEALLAISDLVTDSVMHGLPPAELRLSLRRDGVRTVVRVEIVETETALAPVWPGVAPRRDVLGCGSALVKALAVRYGTDSRSGVITRWADLPAF</sequence>
<organism evidence="1 2">
    <name type="scientific">Sphaerimonospora cavernae</name>
    <dbReference type="NCBI Taxonomy" id="1740611"/>
    <lineage>
        <taxon>Bacteria</taxon>
        <taxon>Bacillati</taxon>
        <taxon>Actinomycetota</taxon>
        <taxon>Actinomycetes</taxon>
        <taxon>Streptosporangiales</taxon>
        <taxon>Streptosporangiaceae</taxon>
        <taxon>Sphaerimonospora</taxon>
    </lineage>
</organism>